<keyword evidence="3" id="KW-1185">Reference proteome</keyword>
<keyword evidence="1" id="KW-1133">Transmembrane helix</keyword>
<accession>A0A418VWV5</accession>
<sequence length="80" mass="9070">MAFINDLEPWQFYLIISLVMTYSMVAGGWVVAKAGRSPLWVLFLLVPYVNVLAIWLFAYIHWPFVDRVAAPPPAEDDADA</sequence>
<keyword evidence="1" id="KW-0812">Transmembrane</keyword>
<dbReference type="OrthoDB" id="123194at2"/>
<name>A0A418VWV5_9PROT</name>
<proteinExistence type="predicted"/>
<feature type="transmembrane region" description="Helical" evidence="1">
    <location>
        <begin position="12"/>
        <end position="32"/>
    </location>
</feature>
<gene>
    <name evidence="2" type="ORF">D3877_15985</name>
</gene>
<dbReference type="AlphaFoldDB" id="A0A418VWV5"/>
<dbReference type="Proteomes" id="UP000283458">
    <property type="component" value="Unassembled WGS sequence"/>
</dbReference>
<keyword evidence="1" id="KW-0472">Membrane</keyword>
<comment type="caution">
    <text evidence="2">The sequence shown here is derived from an EMBL/GenBank/DDBJ whole genome shotgun (WGS) entry which is preliminary data.</text>
</comment>
<dbReference type="EMBL" id="QYUL01000002">
    <property type="protein sequence ID" value="RJF81629.1"/>
    <property type="molecule type" value="Genomic_DNA"/>
</dbReference>
<reference evidence="2 3" key="1">
    <citation type="submission" date="2018-09" db="EMBL/GenBank/DDBJ databases">
        <authorList>
            <person name="Zhu H."/>
        </authorList>
    </citation>
    <scope>NUCLEOTIDE SEQUENCE [LARGE SCALE GENOMIC DNA]</scope>
    <source>
        <strain evidence="2 3">K2W22B-5</strain>
    </source>
</reference>
<evidence type="ECO:0000313" key="3">
    <source>
        <dbReference type="Proteomes" id="UP000283458"/>
    </source>
</evidence>
<protein>
    <recommendedName>
        <fullName evidence="4">DUF5652 domain-containing protein</fullName>
    </recommendedName>
</protein>
<organism evidence="2 3">
    <name type="scientific">Azospirillum cavernae</name>
    <dbReference type="NCBI Taxonomy" id="2320860"/>
    <lineage>
        <taxon>Bacteria</taxon>
        <taxon>Pseudomonadati</taxon>
        <taxon>Pseudomonadota</taxon>
        <taxon>Alphaproteobacteria</taxon>
        <taxon>Rhodospirillales</taxon>
        <taxon>Azospirillaceae</taxon>
        <taxon>Azospirillum</taxon>
    </lineage>
</organism>
<feature type="transmembrane region" description="Helical" evidence="1">
    <location>
        <begin position="39"/>
        <end position="62"/>
    </location>
</feature>
<dbReference type="RefSeq" id="WP_119831722.1">
    <property type="nucleotide sequence ID" value="NZ_QYUL01000002.1"/>
</dbReference>
<evidence type="ECO:0000313" key="2">
    <source>
        <dbReference type="EMBL" id="RJF81629.1"/>
    </source>
</evidence>
<evidence type="ECO:0008006" key="4">
    <source>
        <dbReference type="Google" id="ProtNLM"/>
    </source>
</evidence>
<evidence type="ECO:0000256" key="1">
    <source>
        <dbReference type="SAM" id="Phobius"/>
    </source>
</evidence>